<evidence type="ECO:0000313" key="2">
    <source>
        <dbReference type="Proteomes" id="UP000002938"/>
    </source>
</evidence>
<gene>
    <name evidence="1" type="ORF">CUW_1892</name>
</gene>
<sequence>MDSKEFHIANLSYDKLRELKRVEAELSEKFGADLVLIAWQKN</sequence>
<comment type="caution">
    <text evidence="1">The sequence shown here is derived from an EMBL/GenBank/DDBJ whole genome shotgun (WGS) entry which is preliminary data.</text>
</comment>
<protein>
    <submittedName>
        <fullName evidence="1">Uncharacterized protein</fullName>
    </submittedName>
</protein>
<evidence type="ECO:0000313" key="1">
    <source>
        <dbReference type="EMBL" id="EFF65238.1"/>
    </source>
</evidence>
<keyword evidence="2" id="KW-1185">Reference proteome</keyword>
<reference evidence="1 2" key="1">
    <citation type="journal article" date="2011" name="J. Bacteriol.">
        <title>Draft Genome Sequence of Turicibacter sanguinis PC909, Isolated from Human Feces.</title>
        <authorList>
            <person name="Cuiv P.O."/>
            <person name="Klaassens E.S."/>
            <person name="Durkin A.S."/>
            <person name="Harkins D.M."/>
            <person name="Foster L."/>
            <person name="McCorrison J."/>
            <person name="Torralba M."/>
            <person name="Nelson K.E."/>
            <person name="Morrison M."/>
        </authorList>
    </citation>
    <scope>NUCLEOTIDE SEQUENCE [LARGE SCALE GENOMIC DNA]</scope>
    <source>
        <strain evidence="1 2">PC909</strain>
    </source>
</reference>
<dbReference type="RefSeq" id="WP_006783192.1">
    <property type="nucleotide sequence ID" value="NZ_ADMN01000003.1"/>
</dbReference>
<dbReference type="EMBL" id="ADMN01000003">
    <property type="protein sequence ID" value="EFF65238.1"/>
    <property type="molecule type" value="Genomic_DNA"/>
</dbReference>
<dbReference type="Proteomes" id="UP000002938">
    <property type="component" value="Unassembled WGS sequence"/>
</dbReference>
<accession>A0ABP2IAV7</accession>
<proteinExistence type="predicted"/>
<organism evidence="1 2">
    <name type="scientific">Turicibacter sanguinis PC909</name>
    <dbReference type="NCBI Taxonomy" id="702450"/>
    <lineage>
        <taxon>Bacteria</taxon>
        <taxon>Bacillati</taxon>
        <taxon>Bacillota</taxon>
        <taxon>Erysipelotrichia</taxon>
        <taxon>Erysipelotrichales</taxon>
        <taxon>Turicibacteraceae</taxon>
        <taxon>Turicibacter</taxon>
    </lineage>
</organism>
<name>A0ABP2IAV7_9FIRM</name>